<proteinExistence type="predicted"/>
<accession>A0A6G1SGT4</accession>
<feature type="domain" description="AMMECR1" evidence="2">
    <location>
        <begin position="31"/>
        <end position="225"/>
    </location>
</feature>
<dbReference type="SUPFAM" id="SSF143447">
    <property type="entry name" value="AMMECR1-like"/>
    <property type="match status" value="1"/>
</dbReference>
<dbReference type="FunFam" id="3.30.700.20:FF:000001">
    <property type="entry name" value="AMME syndrome candidate gene 1"/>
    <property type="match status" value="1"/>
</dbReference>
<dbReference type="Pfam" id="PF01871">
    <property type="entry name" value="AMMECR1"/>
    <property type="match status" value="1"/>
</dbReference>
<reference evidence="3" key="1">
    <citation type="submission" date="2018-10" db="EMBL/GenBank/DDBJ databases">
        <title>Transcriptome assembly of Aceria tosichella (Wheat curl mite) Type 2.</title>
        <authorList>
            <person name="Scully E.D."/>
            <person name="Geib S.M."/>
            <person name="Palmer N.A."/>
            <person name="Gupta A.K."/>
            <person name="Sarath G."/>
            <person name="Tatineni S."/>
        </authorList>
    </citation>
    <scope>NUCLEOTIDE SEQUENCE</scope>
    <source>
        <strain evidence="3">LincolnNE</strain>
    </source>
</reference>
<dbReference type="InterPro" id="IPR027485">
    <property type="entry name" value="AMMECR1_N"/>
</dbReference>
<dbReference type="NCBIfam" id="TIGR00296">
    <property type="entry name" value="TIGR00296 family protein"/>
    <property type="match status" value="1"/>
</dbReference>
<protein>
    <submittedName>
        <fullName evidence="3">AMMECR1-like protein</fullName>
    </submittedName>
</protein>
<dbReference type="EMBL" id="GGYP01004660">
    <property type="protein sequence ID" value="MDE49431.1"/>
    <property type="molecule type" value="Transcribed_RNA"/>
</dbReference>
<evidence type="ECO:0000313" key="3">
    <source>
        <dbReference type="EMBL" id="MDE49431.1"/>
    </source>
</evidence>
<dbReference type="InterPro" id="IPR023473">
    <property type="entry name" value="AMMECR1"/>
</dbReference>
<feature type="region of interest" description="Disordered" evidence="1">
    <location>
        <begin position="1"/>
        <end position="28"/>
    </location>
</feature>
<dbReference type="PROSITE" id="PS51112">
    <property type="entry name" value="AMMECR1"/>
    <property type="match status" value="1"/>
</dbReference>
<evidence type="ECO:0000256" key="1">
    <source>
        <dbReference type="SAM" id="MobiDB-lite"/>
    </source>
</evidence>
<dbReference type="AlphaFoldDB" id="A0A6G1SGT4"/>
<name>A0A6G1SGT4_9ACAR</name>
<dbReference type="InterPro" id="IPR002733">
    <property type="entry name" value="AMMECR1_domain"/>
</dbReference>
<organism evidence="3">
    <name type="scientific">Aceria tosichella</name>
    <name type="common">wheat curl mite</name>
    <dbReference type="NCBI Taxonomy" id="561515"/>
    <lineage>
        <taxon>Eukaryota</taxon>
        <taxon>Metazoa</taxon>
        <taxon>Ecdysozoa</taxon>
        <taxon>Arthropoda</taxon>
        <taxon>Chelicerata</taxon>
        <taxon>Arachnida</taxon>
        <taxon>Acari</taxon>
        <taxon>Acariformes</taxon>
        <taxon>Trombidiformes</taxon>
        <taxon>Prostigmata</taxon>
        <taxon>Eupodina</taxon>
        <taxon>Eriophyoidea</taxon>
        <taxon>Eriophyidae</taxon>
        <taxon>Eriophyinae</taxon>
        <taxon>Aceriini</taxon>
        <taxon>Aceria</taxon>
    </lineage>
</organism>
<dbReference type="InterPro" id="IPR036071">
    <property type="entry name" value="AMMECR1_dom_sf"/>
</dbReference>
<gene>
    <name evidence="3" type="primary">Ammecr1l</name>
    <name evidence="3" type="ORF">g.18071</name>
</gene>
<dbReference type="PANTHER" id="PTHR13016:SF0">
    <property type="entry name" value="AMME SYNDROME CANDIDATE GENE 1 PROTEIN"/>
    <property type="match status" value="1"/>
</dbReference>
<sequence length="234" mass="26598">MAANNKASYSYHQNGTHQNGIQQNGHSNSRPLNGEKVACIEMCFFCFDVLVNHLNNAAPPKNPCFTNDPFPLFVTWQMGKDKHLRGCIGTFKATNLHLGLRDYAIQSATRDERFQPINLNELANLYVSVSILTRFEEANSYLDWEVGVHGIRIEFHTERGGKRSATYLPEVASEQGWNHVQTIDSLLRKGGFRGTITTEVRQSILLTRYQSEKITVSYNDYSTWRNQLTANSVH</sequence>
<dbReference type="PANTHER" id="PTHR13016">
    <property type="entry name" value="AMMECR1 HOMOLOG"/>
    <property type="match status" value="1"/>
</dbReference>
<evidence type="ECO:0000259" key="2">
    <source>
        <dbReference type="PROSITE" id="PS51112"/>
    </source>
</evidence>
<dbReference type="Gene3D" id="3.30.700.20">
    <property type="entry name" value="Hypothetical protein ph0010, domain 1"/>
    <property type="match status" value="1"/>
</dbReference>